<keyword evidence="1" id="KW-0812">Transmembrane</keyword>
<gene>
    <name evidence="2" type="ORF">K1720_09700</name>
</gene>
<dbReference type="Proteomes" id="UP001056425">
    <property type="component" value="Chromosome"/>
</dbReference>
<name>A0A9E7MA72_9EURY</name>
<accession>A0A9E7MA72</accession>
<dbReference type="KEGG" id="thei:K1720_09700"/>
<evidence type="ECO:0000313" key="2">
    <source>
        <dbReference type="EMBL" id="USG99749.1"/>
    </source>
</evidence>
<proteinExistence type="predicted"/>
<keyword evidence="1" id="KW-1133">Transmembrane helix</keyword>
<protein>
    <submittedName>
        <fullName evidence="2">Cobalt transporter</fullName>
    </submittedName>
</protein>
<dbReference type="EMBL" id="CP080572">
    <property type="protein sequence ID" value="USG99749.1"/>
    <property type="molecule type" value="Genomic_DNA"/>
</dbReference>
<dbReference type="GO" id="GO:0005886">
    <property type="term" value="C:plasma membrane"/>
    <property type="evidence" value="ECO:0007669"/>
    <property type="project" value="UniProtKB-SubCell"/>
</dbReference>
<dbReference type="AlphaFoldDB" id="A0A9E7MA72"/>
<dbReference type="GeneID" id="72778623"/>
<keyword evidence="1" id="KW-0472">Membrane</keyword>
<evidence type="ECO:0000256" key="1">
    <source>
        <dbReference type="SAM" id="Phobius"/>
    </source>
</evidence>
<feature type="transmembrane region" description="Helical" evidence="1">
    <location>
        <begin position="54"/>
        <end position="76"/>
    </location>
</feature>
<keyword evidence="3" id="KW-1185">Reference proteome</keyword>
<organism evidence="2 3">
    <name type="scientific">Thermococcus argininiproducens</name>
    <dbReference type="NCBI Taxonomy" id="2866384"/>
    <lineage>
        <taxon>Archaea</taxon>
        <taxon>Methanobacteriati</taxon>
        <taxon>Methanobacteriota</taxon>
        <taxon>Thermococci</taxon>
        <taxon>Thermococcales</taxon>
        <taxon>Thermococcaceae</taxon>
        <taxon>Thermococcus</taxon>
    </lineage>
</organism>
<dbReference type="RefSeq" id="WP_251948999.1">
    <property type="nucleotide sequence ID" value="NZ_CP080572.1"/>
</dbReference>
<reference evidence="2 3" key="1">
    <citation type="submission" date="2021-08" db="EMBL/GenBank/DDBJ databases">
        <title>Thermococcus onnuriiensis IOH2.</title>
        <authorList>
            <person name="Park Y.-J."/>
        </authorList>
    </citation>
    <scope>NUCLEOTIDE SEQUENCE [LARGE SCALE GENOMIC DNA]</scope>
    <source>
        <strain evidence="2 3">IOH2</strain>
    </source>
</reference>
<sequence length="82" mass="8672">MRLVIKGLLIVLILLALILPLASDNPDGLEATMEKLGLEESPIYSAPLDYGETWGQGLIMGTFGIILVFGAAYGIAKVVKGV</sequence>
<evidence type="ECO:0000313" key="3">
    <source>
        <dbReference type="Proteomes" id="UP001056425"/>
    </source>
</evidence>